<dbReference type="AlphaFoldDB" id="A0A4R3JHI2"/>
<dbReference type="InterPro" id="IPR003439">
    <property type="entry name" value="ABC_transporter-like_ATP-bd"/>
</dbReference>
<dbReference type="PANTHER" id="PTHR24220">
    <property type="entry name" value="IMPORT ATP-BINDING PROTEIN"/>
    <property type="match status" value="1"/>
</dbReference>
<feature type="domain" description="ABC transporter" evidence="5">
    <location>
        <begin position="29"/>
        <end position="253"/>
    </location>
</feature>
<dbReference type="CDD" id="cd03255">
    <property type="entry name" value="ABC_MJ0796_LolCDE_FtsE"/>
    <property type="match status" value="1"/>
</dbReference>
<dbReference type="InterPro" id="IPR015854">
    <property type="entry name" value="ABC_transpr_LolD-like"/>
</dbReference>
<dbReference type="GO" id="GO:0022857">
    <property type="term" value="F:transmembrane transporter activity"/>
    <property type="evidence" value="ECO:0007669"/>
    <property type="project" value="TreeGrafter"/>
</dbReference>
<dbReference type="PROSITE" id="PS50893">
    <property type="entry name" value="ABC_TRANSPORTER_2"/>
    <property type="match status" value="1"/>
</dbReference>
<accession>A0A4R3JHI2</accession>
<organism evidence="6 7">
    <name type="scientific">Varunaivibrio sulfuroxidans</name>
    <dbReference type="NCBI Taxonomy" id="1773489"/>
    <lineage>
        <taxon>Bacteria</taxon>
        <taxon>Pseudomonadati</taxon>
        <taxon>Pseudomonadota</taxon>
        <taxon>Alphaproteobacteria</taxon>
        <taxon>Rhodospirillales</taxon>
        <taxon>Magnetovibrionaceae</taxon>
        <taxon>Varunaivibrio</taxon>
    </lineage>
</organism>
<dbReference type="SUPFAM" id="SSF52540">
    <property type="entry name" value="P-loop containing nucleoside triphosphate hydrolases"/>
    <property type="match status" value="1"/>
</dbReference>
<evidence type="ECO:0000313" key="7">
    <source>
        <dbReference type="Proteomes" id="UP000295304"/>
    </source>
</evidence>
<gene>
    <name evidence="6" type="ORF">EDD55_101132</name>
</gene>
<feature type="region of interest" description="Disordered" evidence="4">
    <location>
        <begin position="1"/>
        <end position="25"/>
    </location>
</feature>
<dbReference type="InterPro" id="IPR003593">
    <property type="entry name" value="AAA+_ATPase"/>
</dbReference>
<proteinExistence type="predicted"/>
<dbReference type="Pfam" id="PF00005">
    <property type="entry name" value="ABC_tran"/>
    <property type="match status" value="1"/>
</dbReference>
<dbReference type="PROSITE" id="PS00211">
    <property type="entry name" value="ABC_TRANSPORTER_1"/>
    <property type="match status" value="1"/>
</dbReference>
<sequence length="253" mass="26791">MSHSTGPDNRAPHATSTPDDTGHAMGHAVQLDSVRLTLPSIAGPVDILRGITLGVGIGETVGVVGPSGSGKTSMMMVIAGLERPTAGRVVVAGEEISSLGEDRLALFRRRKVGVVFQNFHLIANMTALENVALPLEFAARRDAFEHARDRLDAVGLGHRIHHYPGQLSGGEQQRVALARAFVSEPALLLADEPTGNLDGATGHGVMDLLFSLQDAVGTTLILITHAPELAERCGRIVHMADGLIAFDDRRNGR</sequence>
<dbReference type="InterPro" id="IPR017911">
    <property type="entry name" value="MacB-like_ATP-bd"/>
</dbReference>
<dbReference type="Proteomes" id="UP000295304">
    <property type="component" value="Unassembled WGS sequence"/>
</dbReference>
<name>A0A4R3JHI2_9PROT</name>
<dbReference type="SMART" id="SM00382">
    <property type="entry name" value="AAA"/>
    <property type="match status" value="1"/>
</dbReference>
<dbReference type="Gene3D" id="3.40.50.300">
    <property type="entry name" value="P-loop containing nucleotide triphosphate hydrolases"/>
    <property type="match status" value="1"/>
</dbReference>
<evidence type="ECO:0000256" key="3">
    <source>
        <dbReference type="ARBA" id="ARBA00022840"/>
    </source>
</evidence>
<keyword evidence="7" id="KW-1185">Reference proteome</keyword>
<evidence type="ECO:0000256" key="4">
    <source>
        <dbReference type="SAM" id="MobiDB-lite"/>
    </source>
</evidence>
<evidence type="ECO:0000313" key="6">
    <source>
        <dbReference type="EMBL" id="TCS64803.1"/>
    </source>
</evidence>
<dbReference type="GO" id="GO:0005886">
    <property type="term" value="C:plasma membrane"/>
    <property type="evidence" value="ECO:0007669"/>
    <property type="project" value="TreeGrafter"/>
</dbReference>
<protein>
    <submittedName>
        <fullName evidence="6">Putative ABC transport system ATP-binding protein</fullName>
    </submittedName>
</protein>
<comment type="caution">
    <text evidence="6">The sequence shown here is derived from an EMBL/GenBank/DDBJ whole genome shotgun (WGS) entry which is preliminary data.</text>
</comment>
<dbReference type="EMBL" id="SLZW01000001">
    <property type="protein sequence ID" value="TCS64803.1"/>
    <property type="molecule type" value="Genomic_DNA"/>
</dbReference>
<keyword evidence="1" id="KW-0813">Transport</keyword>
<dbReference type="InterPro" id="IPR027417">
    <property type="entry name" value="P-loop_NTPase"/>
</dbReference>
<dbReference type="GO" id="GO:0016887">
    <property type="term" value="F:ATP hydrolysis activity"/>
    <property type="evidence" value="ECO:0007669"/>
    <property type="project" value="InterPro"/>
</dbReference>
<evidence type="ECO:0000259" key="5">
    <source>
        <dbReference type="PROSITE" id="PS50893"/>
    </source>
</evidence>
<evidence type="ECO:0000256" key="1">
    <source>
        <dbReference type="ARBA" id="ARBA00022448"/>
    </source>
</evidence>
<evidence type="ECO:0000256" key="2">
    <source>
        <dbReference type="ARBA" id="ARBA00022741"/>
    </source>
</evidence>
<keyword evidence="3 6" id="KW-0067">ATP-binding</keyword>
<reference evidence="6 7" key="1">
    <citation type="submission" date="2019-03" db="EMBL/GenBank/DDBJ databases">
        <title>Genomic Encyclopedia of Type Strains, Phase IV (KMG-IV): sequencing the most valuable type-strain genomes for metagenomic binning, comparative biology and taxonomic classification.</title>
        <authorList>
            <person name="Goeker M."/>
        </authorList>
    </citation>
    <scope>NUCLEOTIDE SEQUENCE [LARGE SCALE GENOMIC DNA]</scope>
    <source>
        <strain evidence="6 7">DSM 101688</strain>
    </source>
</reference>
<dbReference type="InterPro" id="IPR017871">
    <property type="entry name" value="ABC_transporter-like_CS"/>
</dbReference>
<dbReference type="GO" id="GO:0005524">
    <property type="term" value="F:ATP binding"/>
    <property type="evidence" value="ECO:0007669"/>
    <property type="project" value="UniProtKB-KW"/>
</dbReference>
<keyword evidence="2" id="KW-0547">Nucleotide-binding</keyword>